<gene>
    <name evidence="1" type="ORF">EPI10_030520</name>
</gene>
<dbReference type="AlphaFoldDB" id="A0A5B6X0P4"/>
<comment type="caution">
    <text evidence="1">The sequence shown here is derived from an EMBL/GenBank/DDBJ whole genome shotgun (WGS) entry which is preliminary data.</text>
</comment>
<keyword evidence="1" id="KW-0808">Transferase</keyword>
<evidence type="ECO:0000313" key="2">
    <source>
        <dbReference type="Proteomes" id="UP000325315"/>
    </source>
</evidence>
<dbReference type="EMBL" id="SMMG02000001">
    <property type="protein sequence ID" value="KAA3486632.1"/>
    <property type="molecule type" value="Genomic_DNA"/>
</dbReference>
<reference evidence="2" key="1">
    <citation type="journal article" date="2019" name="Plant Biotechnol. J.">
        <title>Genome sequencing of the Australian wild diploid species Gossypium australe highlights disease resistance and delayed gland morphogenesis.</title>
        <authorList>
            <person name="Cai Y."/>
            <person name="Cai X."/>
            <person name="Wang Q."/>
            <person name="Wang P."/>
            <person name="Zhang Y."/>
            <person name="Cai C."/>
            <person name="Xu Y."/>
            <person name="Wang K."/>
            <person name="Zhou Z."/>
            <person name="Wang C."/>
            <person name="Geng S."/>
            <person name="Li B."/>
            <person name="Dong Q."/>
            <person name="Hou Y."/>
            <person name="Wang H."/>
            <person name="Ai P."/>
            <person name="Liu Z."/>
            <person name="Yi F."/>
            <person name="Sun M."/>
            <person name="An G."/>
            <person name="Cheng J."/>
            <person name="Zhang Y."/>
            <person name="Shi Q."/>
            <person name="Xie Y."/>
            <person name="Shi X."/>
            <person name="Chang Y."/>
            <person name="Huang F."/>
            <person name="Chen Y."/>
            <person name="Hong S."/>
            <person name="Mi L."/>
            <person name="Sun Q."/>
            <person name="Zhang L."/>
            <person name="Zhou B."/>
            <person name="Peng R."/>
            <person name="Zhang X."/>
            <person name="Liu F."/>
        </authorList>
    </citation>
    <scope>NUCLEOTIDE SEQUENCE [LARGE SCALE GENOMIC DNA]</scope>
    <source>
        <strain evidence="2">cv. PA1801</strain>
    </source>
</reference>
<name>A0A5B6X0P4_9ROSI</name>
<keyword evidence="1" id="KW-0695">RNA-directed DNA polymerase</keyword>
<keyword evidence="2" id="KW-1185">Reference proteome</keyword>
<dbReference type="OrthoDB" id="1434716at2759"/>
<dbReference type="PANTHER" id="PTHR33116:SF86">
    <property type="entry name" value="REVERSE TRANSCRIPTASE DOMAIN-CONTAINING PROTEIN"/>
    <property type="match status" value="1"/>
</dbReference>
<sequence length="199" mass="22759">MKCISSGSTQILWNGALSNEFQPSRGCPRVSYLFFANDLFLFIEVDMEQSKVVQDTLEAFGLFSGHKVNAQKTNVFLSKNNPVDITSQIYIVFGFNEVLDLGVYLGMSLFHSRVTTRTFKFILDKVFRRLYSLDAKLLSMAGRVTLVQFVLMSIPNYFIQTTLIPNSICKEIEKIARGFIWGIFSLRSKQALVQWDDYC</sequence>
<accession>A0A5B6X0P4</accession>
<dbReference type="PANTHER" id="PTHR33116">
    <property type="entry name" value="REVERSE TRANSCRIPTASE ZINC-BINDING DOMAIN-CONTAINING PROTEIN-RELATED-RELATED"/>
    <property type="match status" value="1"/>
</dbReference>
<protein>
    <submittedName>
        <fullName evidence="1">LINE-1 reverse transcriptase isogeny</fullName>
    </submittedName>
</protein>
<proteinExistence type="predicted"/>
<dbReference type="GO" id="GO:0003964">
    <property type="term" value="F:RNA-directed DNA polymerase activity"/>
    <property type="evidence" value="ECO:0007669"/>
    <property type="project" value="UniProtKB-KW"/>
</dbReference>
<organism evidence="1 2">
    <name type="scientific">Gossypium australe</name>
    <dbReference type="NCBI Taxonomy" id="47621"/>
    <lineage>
        <taxon>Eukaryota</taxon>
        <taxon>Viridiplantae</taxon>
        <taxon>Streptophyta</taxon>
        <taxon>Embryophyta</taxon>
        <taxon>Tracheophyta</taxon>
        <taxon>Spermatophyta</taxon>
        <taxon>Magnoliopsida</taxon>
        <taxon>eudicotyledons</taxon>
        <taxon>Gunneridae</taxon>
        <taxon>Pentapetalae</taxon>
        <taxon>rosids</taxon>
        <taxon>malvids</taxon>
        <taxon>Malvales</taxon>
        <taxon>Malvaceae</taxon>
        <taxon>Malvoideae</taxon>
        <taxon>Gossypium</taxon>
    </lineage>
</organism>
<keyword evidence="1" id="KW-0548">Nucleotidyltransferase</keyword>
<evidence type="ECO:0000313" key="1">
    <source>
        <dbReference type="EMBL" id="KAA3486632.1"/>
    </source>
</evidence>
<dbReference type="Proteomes" id="UP000325315">
    <property type="component" value="Unassembled WGS sequence"/>
</dbReference>